<dbReference type="RefSeq" id="WP_008797063.1">
    <property type="nucleotide sequence ID" value="NZ_KQ235737.1"/>
</dbReference>
<keyword evidence="2 4" id="KW-0472">Membrane</keyword>
<sequence>MKNKKIIASCMLALSLVGCTGFEAGNGGYTAGGAAGGAAVGALAGQIIGKDTKGTLIGAAVGSLLGMGWGAYRDNQERELKAKLQGTQAQVRKDGNALVINLPGGVTFASDSANISSGFYSALNGIAQSLNNYPETRIQVNGYTDNTGKDAHNQELSQRRANAVAQYLIAQGVASNRIVANGFGSSNPVASNSTQEGRLQNRRVEIKILPAQ</sequence>
<evidence type="ECO:0000313" key="8">
    <source>
        <dbReference type="EMBL" id="EEO40120.1"/>
    </source>
</evidence>
<dbReference type="GeneID" id="79800115"/>
<dbReference type="InterPro" id="IPR039567">
    <property type="entry name" value="Gly-zipper"/>
</dbReference>
<feature type="transmembrane region" description="Helical" evidence="5">
    <location>
        <begin position="55"/>
        <end position="72"/>
    </location>
</feature>
<proteinExistence type="predicted"/>
<dbReference type="InterPro" id="IPR006664">
    <property type="entry name" value="OMP_bac"/>
</dbReference>
<dbReference type="PRINTS" id="PR01021">
    <property type="entry name" value="OMPADOMAIN"/>
</dbReference>
<dbReference type="HOGENOM" id="CLU_016890_6_2_0"/>
<dbReference type="InterPro" id="IPR050330">
    <property type="entry name" value="Bact_OuterMem_StrucFunc"/>
</dbReference>
<reference evidence="8 9" key="1">
    <citation type="submission" date="2011-10" db="EMBL/GenBank/DDBJ databases">
        <title>The Genome Sequence of Fusobacterium sp. 4_1_13.</title>
        <authorList>
            <consortium name="The Broad Institute Genome Sequencing Platform"/>
            <person name="Earl A."/>
            <person name="Ward D."/>
            <person name="Feldgarden M."/>
            <person name="Gevers D."/>
            <person name="Strauss J."/>
            <person name="Ambrose C."/>
            <person name="Allen-Vercoe E."/>
            <person name="Young S.K."/>
            <person name="Zeng Q."/>
            <person name="Gargeya S."/>
            <person name="Fitzgerald M."/>
            <person name="Haas B."/>
            <person name="Abouelleil A."/>
            <person name="Alvarado L."/>
            <person name="Arachchi H.M."/>
            <person name="Berlin A."/>
            <person name="Brown A."/>
            <person name="Chapman S.B."/>
            <person name="Chen Z."/>
            <person name="Dunbar C."/>
            <person name="Freedman E."/>
            <person name="Gearin G."/>
            <person name="Goldberg J."/>
            <person name="Griggs A."/>
            <person name="Gujja S."/>
            <person name="Heiman D."/>
            <person name="Howarth C."/>
            <person name="Larson L."/>
            <person name="Lui A."/>
            <person name="MacDonald P.J."/>
            <person name="Montmayeur A."/>
            <person name="Murphy C."/>
            <person name="Neiman D."/>
            <person name="Pearson M."/>
            <person name="Priest M."/>
            <person name="Roberts A."/>
            <person name="Saif S."/>
            <person name="Shea T."/>
            <person name="Shenoy N."/>
            <person name="Sisk P."/>
            <person name="Stolte C."/>
            <person name="Sykes S."/>
            <person name="Wortman J."/>
            <person name="Nusbaum C."/>
            <person name="Birren B."/>
        </authorList>
    </citation>
    <scope>NUCLEOTIDE SEQUENCE [LARGE SCALE GENOMIC DNA]</scope>
    <source>
        <strain evidence="8 9">4_1_13</strain>
    </source>
</reference>
<evidence type="ECO:0000256" key="6">
    <source>
        <dbReference type="SAM" id="SignalP"/>
    </source>
</evidence>
<comment type="caution">
    <text evidence="8">The sequence shown here is derived from an EMBL/GenBank/DDBJ whole genome shotgun (WGS) entry which is preliminary data.</text>
</comment>
<evidence type="ECO:0000256" key="2">
    <source>
        <dbReference type="ARBA" id="ARBA00023136"/>
    </source>
</evidence>
<dbReference type="AlphaFoldDB" id="A0A0M1VU51"/>
<gene>
    <name evidence="8" type="ORF">FSCG_00833</name>
</gene>
<organism evidence="8 9">
    <name type="scientific">Fusobacterium vincentii 4_1_13</name>
    <dbReference type="NCBI Taxonomy" id="469606"/>
    <lineage>
        <taxon>Bacteria</taxon>
        <taxon>Fusobacteriati</taxon>
        <taxon>Fusobacteriota</taxon>
        <taxon>Fusobacteriia</taxon>
        <taxon>Fusobacteriales</taxon>
        <taxon>Fusobacteriaceae</taxon>
        <taxon>Fusobacterium</taxon>
    </lineage>
</organism>
<dbReference type="PRINTS" id="PR01023">
    <property type="entry name" value="NAFLGMOTY"/>
</dbReference>
<dbReference type="PROSITE" id="PS51123">
    <property type="entry name" value="OMPA_2"/>
    <property type="match status" value="1"/>
</dbReference>
<feature type="domain" description="OmpA-like" evidence="7">
    <location>
        <begin position="95"/>
        <end position="212"/>
    </location>
</feature>
<keyword evidence="5" id="KW-1133">Transmembrane helix</keyword>
<dbReference type="CDD" id="cd07185">
    <property type="entry name" value="OmpA_C-like"/>
    <property type="match status" value="1"/>
</dbReference>
<dbReference type="GO" id="GO:0009279">
    <property type="term" value="C:cell outer membrane"/>
    <property type="evidence" value="ECO:0007669"/>
    <property type="project" value="UniProtKB-SubCell"/>
</dbReference>
<keyword evidence="5" id="KW-0812">Transmembrane</keyword>
<dbReference type="Gene3D" id="3.30.1330.60">
    <property type="entry name" value="OmpA-like domain"/>
    <property type="match status" value="1"/>
</dbReference>
<feature type="signal peptide" evidence="6">
    <location>
        <begin position="1"/>
        <end position="24"/>
    </location>
</feature>
<dbReference type="EMBL" id="ACDE02000019">
    <property type="protein sequence ID" value="EEO40120.1"/>
    <property type="molecule type" value="Genomic_DNA"/>
</dbReference>
<feature type="chain" id="PRO_5035816661" description="OmpA-like domain-containing protein" evidence="6">
    <location>
        <begin position="25"/>
        <end position="212"/>
    </location>
</feature>
<dbReference type="SUPFAM" id="SSF103088">
    <property type="entry name" value="OmpA-like"/>
    <property type="match status" value="1"/>
</dbReference>
<accession>A0A0M1VU51</accession>
<dbReference type="Pfam" id="PF13488">
    <property type="entry name" value="Gly-zipper_Omp"/>
    <property type="match status" value="1"/>
</dbReference>
<dbReference type="PANTHER" id="PTHR30329:SF21">
    <property type="entry name" value="LIPOPROTEIN YIAD-RELATED"/>
    <property type="match status" value="1"/>
</dbReference>
<evidence type="ECO:0000259" key="7">
    <source>
        <dbReference type="PROSITE" id="PS51123"/>
    </source>
</evidence>
<evidence type="ECO:0000256" key="4">
    <source>
        <dbReference type="PROSITE-ProRule" id="PRU00473"/>
    </source>
</evidence>
<dbReference type="Pfam" id="PF00691">
    <property type="entry name" value="OmpA"/>
    <property type="match status" value="1"/>
</dbReference>
<dbReference type="eggNOG" id="COG2885">
    <property type="taxonomic scope" value="Bacteria"/>
</dbReference>
<name>A0A0M1VU51_FUSVC</name>
<keyword evidence="6" id="KW-0732">Signal</keyword>
<dbReference type="PROSITE" id="PS51257">
    <property type="entry name" value="PROKAR_LIPOPROTEIN"/>
    <property type="match status" value="1"/>
</dbReference>
<keyword evidence="3" id="KW-0998">Cell outer membrane</keyword>
<evidence type="ECO:0000256" key="1">
    <source>
        <dbReference type="ARBA" id="ARBA00004442"/>
    </source>
</evidence>
<dbReference type="InterPro" id="IPR036737">
    <property type="entry name" value="OmpA-like_sf"/>
</dbReference>
<evidence type="ECO:0000256" key="5">
    <source>
        <dbReference type="SAM" id="Phobius"/>
    </source>
</evidence>
<comment type="subcellular location">
    <subcellularLocation>
        <location evidence="1">Cell outer membrane</location>
    </subcellularLocation>
</comment>
<dbReference type="Proteomes" id="UP000004925">
    <property type="component" value="Unassembled WGS sequence"/>
</dbReference>
<protein>
    <recommendedName>
        <fullName evidence="7">OmpA-like domain-containing protein</fullName>
    </recommendedName>
</protein>
<dbReference type="PANTHER" id="PTHR30329">
    <property type="entry name" value="STATOR ELEMENT OF FLAGELLAR MOTOR COMPLEX"/>
    <property type="match status" value="1"/>
</dbReference>
<evidence type="ECO:0000313" key="9">
    <source>
        <dbReference type="Proteomes" id="UP000004925"/>
    </source>
</evidence>
<dbReference type="InterPro" id="IPR006665">
    <property type="entry name" value="OmpA-like"/>
</dbReference>
<evidence type="ECO:0000256" key="3">
    <source>
        <dbReference type="ARBA" id="ARBA00023237"/>
    </source>
</evidence>